<dbReference type="EMBL" id="KV722391">
    <property type="protein sequence ID" value="OCH91119.1"/>
    <property type="molecule type" value="Genomic_DNA"/>
</dbReference>
<proteinExistence type="predicted"/>
<protein>
    <submittedName>
        <fullName evidence="1">Uncharacterized protein</fullName>
    </submittedName>
</protein>
<accession>A0A8E2DMK3</accession>
<dbReference type="Proteomes" id="UP000250043">
    <property type="component" value="Unassembled WGS sequence"/>
</dbReference>
<gene>
    <name evidence="1" type="ORF">OBBRIDRAFT_549694</name>
</gene>
<dbReference type="AlphaFoldDB" id="A0A8E2DMK3"/>
<evidence type="ECO:0000313" key="2">
    <source>
        <dbReference type="Proteomes" id="UP000250043"/>
    </source>
</evidence>
<evidence type="ECO:0000313" key="1">
    <source>
        <dbReference type="EMBL" id="OCH91119.1"/>
    </source>
</evidence>
<name>A0A8E2DMK3_9APHY</name>
<sequence length="226" mass="25543">MSRLHSRSVANQTKNVFPEVNEEFNDDQLRSLRDRLLDVLMKGVSYLLRLSRCQTNILNLRDPSGSTNAGNHAGFGNAVGEVQSEEFRNFFDMLVILFAVMWQDPLVPCLAPMSLKFQVLLNNARRVMDSTDAIGSHFISRFFARILGLLTDISYNAGLPSETFMEDGHADGQAVHTLDEPGSIYRQWRILNILLVRLAHQAVSSCVPENSDRFADAWSHEIRAEF</sequence>
<reference evidence="1 2" key="1">
    <citation type="submission" date="2016-07" db="EMBL/GenBank/DDBJ databases">
        <title>Draft genome of the white-rot fungus Obba rivulosa 3A-2.</title>
        <authorList>
            <consortium name="DOE Joint Genome Institute"/>
            <person name="Miettinen O."/>
            <person name="Riley R."/>
            <person name="Acob R."/>
            <person name="Barry K."/>
            <person name="Cullen D."/>
            <person name="De Vries R."/>
            <person name="Hainaut M."/>
            <person name="Hatakka A."/>
            <person name="Henrissat B."/>
            <person name="Hilden K."/>
            <person name="Kuo R."/>
            <person name="Labutti K."/>
            <person name="Lipzen A."/>
            <person name="Makela M.R."/>
            <person name="Sandor L."/>
            <person name="Spatafora J.W."/>
            <person name="Grigoriev I.V."/>
            <person name="Hibbett D.S."/>
        </authorList>
    </citation>
    <scope>NUCLEOTIDE SEQUENCE [LARGE SCALE GENOMIC DNA]</scope>
    <source>
        <strain evidence="1 2">3A-2</strain>
    </source>
</reference>
<keyword evidence="2" id="KW-1185">Reference proteome</keyword>
<organism evidence="1 2">
    <name type="scientific">Obba rivulosa</name>
    <dbReference type="NCBI Taxonomy" id="1052685"/>
    <lineage>
        <taxon>Eukaryota</taxon>
        <taxon>Fungi</taxon>
        <taxon>Dikarya</taxon>
        <taxon>Basidiomycota</taxon>
        <taxon>Agaricomycotina</taxon>
        <taxon>Agaricomycetes</taxon>
        <taxon>Polyporales</taxon>
        <taxon>Gelatoporiaceae</taxon>
        <taxon>Obba</taxon>
    </lineage>
</organism>